<dbReference type="STRING" id="1120989.SAMN02745227_00847"/>
<protein>
    <submittedName>
        <fullName evidence="2">Uncharacterized protein</fullName>
    </submittedName>
</protein>
<evidence type="ECO:0000313" key="3">
    <source>
        <dbReference type="Proteomes" id="UP000243547"/>
    </source>
</evidence>
<proteinExistence type="predicted"/>
<organism evidence="2 3">
    <name type="scientific">Anaerobranca californiensis DSM 14826</name>
    <dbReference type="NCBI Taxonomy" id="1120989"/>
    <lineage>
        <taxon>Bacteria</taxon>
        <taxon>Bacillati</taxon>
        <taxon>Bacillota</taxon>
        <taxon>Clostridia</taxon>
        <taxon>Eubacteriales</taxon>
        <taxon>Proteinivoracaceae</taxon>
        <taxon>Anaerobranca</taxon>
    </lineage>
</organism>
<feature type="transmembrane region" description="Helical" evidence="1">
    <location>
        <begin position="58"/>
        <end position="78"/>
    </location>
</feature>
<reference evidence="3" key="1">
    <citation type="submission" date="2016-11" db="EMBL/GenBank/DDBJ databases">
        <authorList>
            <person name="Varghese N."/>
            <person name="Submissions S."/>
        </authorList>
    </citation>
    <scope>NUCLEOTIDE SEQUENCE [LARGE SCALE GENOMIC DNA]</scope>
    <source>
        <strain evidence="3">DSM 14826</strain>
    </source>
</reference>
<dbReference type="Proteomes" id="UP000243547">
    <property type="component" value="Unassembled WGS sequence"/>
</dbReference>
<keyword evidence="1" id="KW-0472">Membrane</keyword>
<feature type="transmembrane region" description="Helical" evidence="1">
    <location>
        <begin position="30"/>
        <end position="52"/>
    </location>
</feature>
<feature type="transmembrane region" description="Helical" evidence="1">
    <location>
        <begin position="118"/>
        <end position="142"/>
    </location>
</feature>
<accession>A0A1M6MMN5</accession>
<keyword evidence="3" id="KW-1185">Reference proteome</keyword>
<keyword evidence="1" id="KW-1133">Transmembrane helix</keyword>
<dbReference type="AlphaFoldDB" id="A0A1M6MMN5"/>
<name>A0A1M6MMN5_9FIRM</name>
<feature type="transmembrane region" description="Helical" evidence="1">
    <location>
        <begin position="85"/>
        <end position="106"/>
    </location>
</feature>
<dbReference type="EMBL" id="FRAI01000007">
    <property type="protein sequence ID" value="SHJ84722.1"/>
    <property type="molecule type" value="Genomic_DNA"/>
</dbReference>
<evidence type="ECO:0000256" key="1">
    <source>
        <dbReference type="SAM" id="Phobius"/>
    </source>
</evidence>
<sequence length="149" mass="16812">MILSIIMELYVYQRREVKLVEKKGEIMKKLMLPLGVGVVSFGLLFIAVKFVLENEITGQNLVAYFGFSIIVALIVFLLNYFNLKIALVTTLLGFAFGFIEMFRSFIVGMAGWGDLIGILALFMWSIAGIVLGLVLQSGYYFYNKNKSKK</sequence>
<gene>
    <name evidence="2" type="ORF">SAMN02745227_00847</name>
</gene>
<evidence type="ECO:0000313" key="2">
    <source>
        <dbReference type="EMBL" id="SHJ84722.1"/>
    </source>
</evidence>
<keyword evidence="1" id="KW-0812">Transmembrane</keyword>